<comment type="caution">
    <text evidence="2">The sequence shown here is derived from an EMBL/GenBank/DDBJ whole genome shotgun (WGS) entry which is preliminary data.</text>
</comment>
<dbReference type="SUPFAM" id="SSF55729">
    <property type="entry name" value="Acyl-CoA N-acyltransferases (Nat)"/>
    <property type="match status" value="1"/>
</dbReference>
<sequence length="197" mass="22483">MRLVEADELSPAELAAVERIYRDAFPEELLAPFPDLFADRMLVLLDDDGPAGLALVRDLAGTTWTFLRYYAVGRRGRGTGSAMWGELTRLLTDEGRTRLVWDVEDPDERGLSEDAVTEHRRRIAFYERLGARLLPVREYHPPHDDGHEPQMRLMDTVLGAGDRAELRELVEGVYWLRYGSDPDHPQVRRTLLASDLI</sequence>
<organism evidence="2 3">
    <name type="scientific">Nocardioides soli</name>
    <dbReference type="NCBI Taxonomy" id="1036020"/>
    <lineage>
        <taxon>Bacteria</taxon>
        <taxon>Bacillati</taxon>
        <taxon>Actinomycetota</taxon>
        <taxon>Actinomycetes</taxon>
        <taxon>Propionibacteriales</taxon>
        <taxon>Nocardioidaceae</taxon>
        <taxon>Nocardioides</taxon>
    </lineage>
</organism>
<proteinExistence type="predicted"/>
<dbReference type="InterPro" id="IPR000182">
    <property type="entry name" value="GNAT_dom"/>
</dbReference>
<dbReference type="GO" id="GO:0016747">
    <property type="term" value="F:acyltransferase activity, transferring groups other than amino-acyl groups"/>
    <property type="evidence" value="ECO:0007669"/>
    <property type="project" value="InterPro"/>
</dbReference>
<protein>
    <submittedName>
        <fullName evidence="2">GNAT superfamily N-acetyltransferase</fullName>
    </submittedName>
</protein>
<evidence type="ECO:0000259" key="1">
    <source>
        <dbReference type="PROSITE" id="PS51186"/>
    </source>
</evidence>
<feature type="domain" description="N-acetyltransferase" evidence="1">
    <location>
        <begin position="4"/>
        <end position="156"/>
    </location>
</feature>
<dbReference type="AlphaFoldDB" id="A0A7W4VZW4"/>
<reference evidence="2 3" key="1">
    <citation type="submission" date="2020-08" db="EMBL/GenBank/DDBJ databases">
        <title>Sequencing the genomes of 1000 actinobacteria strains.</title>
        <authorList>
            <person name="Klenk H.-P."/>
        </authorList>
    </citation>
    <scope>NUCLEOTIDE SEQUENCE [LARGE SCALE GENOMIC DNA]</scope>
    <source>
        <strain evidence="2 3">DSM 105498</strain>
    </source>
</reference>
<evidence type="ECO:0000313" key="3">
    <source>
        <dbReference type="Proteomes" id="UP000589626"/>
    </source>
</evidence>
<evidence type="ECO:0000313" key="2">
    <source>
        <dbReference type="EMBL" id="MBB3044775.1"/>
    </source>
</evidence>
<dbReference type="RefSeq" id="WP_183594724.1">
    <property type="nucleotide sequence ID" value="NZ_JACHWR010000003.1"/>
</dbReference>
<dbReference type="Gene3D" id="3.40.630.30">
    <property type="match status" value="1"/>
</dbReference>
<dbReference type="Pfam" id="PF00583">
    <property type="entry name" value="Acetyltransf_1"/>
    <property type="match status" value="1"/>
</dbReference>
<dbReference type="PROSITE" id="PS51186">
    <property type="entry name" value="GNAT"/>
    <property type="match status" value="1"/>
</dbReference>
<dbReference type="InterPro" id="IPR016181">
    <property type="entry name" value="Acyl_CoA_acyltransferase"/>
</dbReference>
<keyword evidence="3" id="KW-1185">Reference proteome</keyword>
<name>A0A7W4VZW4_9ACTN</name>
<accession>A0A7W4VZW4</accession>
<dbReference type="Proteomes" id="UP000589626">
    <property type="component" value="Unassembled WGS sequence"/>
</dbReference>
<keyword evidence="2" id="KW-0808">Transferase</keyword>
<gene>
    <name evidence="2" type="ORF">FHU40_004612</name>
</gene>
<dbReference type="EMBL" id="JACHWR010000003">
    <property type="protein sequence ID" value="MBB3044775.1"/>
    <property type="molecule type" value="Genomic_DNA"/>
</dbReference>